<feature type="binding site" evidence="12">
    <location>
        <position position="31"/>
    </location>
    <ligand>
        <name>NAD(+)</name>
        <dbReference type="ChEBI" id="CHEBI:57540"/>
    </ligand>
</feature>
<gene>
    <name evidence="12 15" type="primary">dapB</name>
    <name evidence="15" type="ORF">IAA73_04045</name>
</gene>
<comment type="similarity">
    <text evidence="1 12">Belongs to the DapB family.</text>
</comment>
<evidence type="ECO:0000256" key="6">
    <source>
        <dbReference type="ARBA" id="ARBA00023027"/>
    </source>
</evidence>
<dbReference type="GO" id="GO:0019877">
    <property type="term" value="P:diaminopimelate biosynthetic process"/>
    <property type="evidence" value="ECO:0007669"/>
    <property type="project" value="UniProtKB-UniRule"/>
</dbReference>
<organism evidence="15 16">
    <name type="scientific">Candidatus Gallipaludibacter merdavium</name>
    <dbReference type="NCBI Taxonomy" id="2840839"/>
    <lineage>
        <taxon>Bacteria</taxon>
        <taxon>Pseudomonadati</taxon>
        <taxon>Bacteroidota</taxon>
        <taxon>Bacteroidia</taxon>
        <taxon>Bacteroidales</taxon>
        <taxon>Candidatus Gallipaludibacter</taxon>
    </lineage>
</organism>
<dbReference type="Gene3D" id="3.40.50.720">
    <property type="entry name" value="NAD(P)-binding Rossmann-like Domain"/>
    <property type="match status" value="1"/>
</dbReference>
<feature type="binding site" evidence="12">
    <location>
        <position position="32"/>
    </location>
    <ligand>
        <name>NADP(+)</name>
        <dbReference type="ChEBI" id="CHEBI:58349"/>
    </ligand>
</feature>
<feature type="domain" description="Dihydrodipicolinate reductase C-terminal" evidence="14">
    <location>
        <begin position="106"/>
        <end position="236"/>
    </location>
</feature>
<dbReference type="CDD" id="cd02274">
    <property type="entry name" value="DHDPR_N"/>
    <property type="match status" value="1"/>
</dbReference>
<evidence type="ECO:0000256" key="1">
    <source>
        <dbReference type="ARBA" id="ARBA00006642"/>
    </source>
</evidence>
<evidence type="ECO:0000256" key="7">
    <source>
        <dbReference type="ARBA" id="ARBA00023154"/>
    </source>
</evidence>
<evidence type="ECO:0000256" key="2">
    <source>
        <dbReference type="ARBA" id="ARBA00022605"/>
    </source>
</evidence>
<dbReference type="PANTHER" id="PTHR20836:SF0">
    <property type="entry name" value="4-HYDROXY-TETRAHYDRODIPICOLINATE REDUCTASE 1, CHLOROPLASTIC-RELATED"/>
    <property type="match status" value="1"/>
</dbReference>
<dbReference type="InterPro" id="IPR023940">
    <property type="entry name" value="DHDPR_bac"/>
</dbReference>
<keyword evidence="5 12" id="KW-0560">Oxidoreductase</keyword>
<dbReference type="EMBL" id="JADIMG010000042">
    <property type="protein sequence ID" value="MBO8459489.1"/>
    <property type="molecule type" value="Genomic_DNA"/>
</dbReference>
<evidence type="ECO:0000256" key="9">
    <source>
        <dbReference type="ARBA" id="ARBA00038983"/>
    </source>
</evidence>
<comment type="pathway">
    <text evidence="8 12">Amino-acid biosynthesis; L-lysine biosynthesis via DAP pathway; (S)-tetrahydrodipicolinate from L-aspartate: step 4/4.</text>
</comment>
<keyword evidence="7 12" id="KW-0457">Lysine biosynthesis</keyword>
<evidence type="ECO:0000313" key="15">
    <source>
        <dbReference type="EMBL" id="MBO8459489.1"/>
    </source>
</evidence>
<dbReference type="Proteomes" id="UP000823641">
    <property type="component" value="Unassembled WGS sequence"/>
</dbReference>
<dbReference type="InterPro" id="IPR000846">
    <property type="entry name" value="DapB_N"/>
</dbReference>
<dbReference type="PIRSF" id="PIRSF000161">
    <property type="entry name" value="DHPR"/>
    <property type="match status" value="1"/>
</dbReference>
<dbReference type="SUPFAM" id="SSF55347">
    <property type="entry name" value="Glyceraldehyde-3-phosphate dehydrogenase-like, C-terminal domain"/>
    <property type="match status" value="1"/>
</dbReference>
<comment type="catalytic activity">
    <reaction evidence="11 12">
        <text>(S)-2,3,4,5-tetrahydrodipicolinate + NAD(+) + H2O = (2S,4S)-4-hydroxy-2,3,4,5-tetrahydrodipicolinate + NADH + H(+)</text>
        <dbReference type="Rhea" id="RHEA:35323"/>
        <dbReference type="ChEBI" id="CHEBI:15377"/>
        <dbReference type="ChEBI" id="CHEBI:15378"/>
        <dbReference type="ChEBI" id="CHEBI:16845"/>
        <dbReference type="ChEBI" id="CHEBI:57540"/>
        <dbReference type="ChEBI" id="CHEBI:57945"/>
        <dbReference type="ChEBI" id="CHEBI:67139"/>
        <dbReference type="EC" id="1.17.1.8"/>
    </reaction>
</comment>
<evidence type="ECO:0000256" key="11">
    <source>
        <dbReference type="ARBA" id="ARBA00049396"/>
    </source>
</evidence>
<evidence type="ECO:0000256" key="10">
    <source>
        <dbReference type="ARBA" id="ARBA00049080"/>
    </source>
</evidence>
<dbReference type="Gene3D" id="3.30.360.10">
    <property type="entry name" value="Dihydrodipicolinate Reductase, domain 2"/>
    <property type="match status" value="1"/>
</dbReference>
<dbReference type="GO" id="GO:0050661">
    <property type="term" value="F:NADP binding"/>
    <property type="evidence" value="ECO:0007669"/>
    <property type="project" value="UniProtKB-UniRule"/>
</dbReference>
<comment type="caution">
    <text evidence="15">The sequence shown here is derived from an EMBL/GenBank/DDBJ whole genome shotgun (WGS) entry which is preliminary data.</text>
</comment>
<evidence type="ECO:0000256" key="8">
    <source>
        <dbReference type="ARBA" id="ARBA00037922"/>
    </source>
</evidence>
<dbReference type="HAMAP" id="MF_00102">
    <property type="entry name" value="DapB"/>
    <property type="match status" value="1"/>
</dbReference>
<evidence type="ECO:0000313" key="16">
    <source>
        <dbReference type="Proteomes" id="UP000823641"/>
    </source>
</evidence>
<keyword evidence="6 12" id="KW-0520">NAD</keyword>
<dbReference type="AlphaFoldDB" id="A0A9D9HTI5"/>
<dbReference type="GO" id="GO:0009089">
    <property type="term" value="P:lysine biosynthetic process via diaminopimelate"/>
    <property type="evidence" value="ECO:0007669"/>
    <property type="project" value="UniProtKB-UniRule"/>
</dbReference>
<sequence length="239" mass="26164">MKIALIGYGKMGHIIEEVALSRGHEIVAVIDKDNQQDFTSDAFKTADVAIEFSAPAAACSNVRKAWEAGVPVVSGTTGWEKELEKLKSELPSNGKGLFWASNYSIGVNLFMKVNRYLAQLMNDYANYDVSMTEVHHIHKLDAPSGTAITLANDLLKAIDRKKEWVLGEAVKADELSIKAVREGEVPGIHTICYDSEVDTITITHSAKNRRGFAVGAVMAAEFLCGKTGFYGMDDLLEHK</sequence>
<comment type="function">
    <text evidence="12">Catalyzes the conversion of 4-hydroxy-tetrahydrodipicolinate (HTPA) to tetrahydrodipicolinate.</text>
</comment>
<comment type="catalytic activity">
    <reaction evidence="10 12">
        <text>(S)-2,3,4,5-tetrahydrodipicolinate + NADP(+) + H2O = (2S,4S)-4-hydroxy-2,3,4,5-tetrahydrodipicolinate + NADPH + H(+)</text>
        <dbReference type="Rhea" id="RHEA:35331"/>
        <dbReference type="ChEBI" id="CHEBI:15377"/>
        <dbReference type="ChEBI" id="CHEBI:15378"/>
        <dbReference type="ChEBI" id="CHEBI:16845"/>
        <dbReference type="ChEBI" id="CHEBI:57783"/>
        <dbReference type="ChEBI" id="CHEBI:58349"/>
        <dbReference type="ChEBI" id="CHEBI:67139"/>
        <dbReference type="EC" id="1.17.1.8"/>
    </reaction>
</comment>
<reference evidence="15" key="1">
    <citation type="submission" date="2020-10" db="EMBL/GenBank/DDBJ databases">
        <authorList>
            <person name="Gilroy R."/>
        </authorList>
    </citation>
    <scope>NUCLEOTIDE SEQUENCE</scope>
    <source>
        <strain evidence="15">G3-3990</strain>
    </source>
</reference>
<dbReference type="GO" id="GO:0008839">
    <property type="term" value="F:4-hydroxy-tetrahydrodipicolinate reductase"/>
    <property type="evidence" value="ECO:0007669"/>
    <property type="project" value="UniProtKB-UniRule"/>
</dbReference>
<dbReference type="Pfam" id="PF01113">
    <property type="entry name" value="DapB_N"/>
    <property type="match status" value="1"/>
</dbReference>
<dbReference type="InterPro" id="IPR036291">
    <property type="entry name" value="NAD(P)-bd_dom_sf"/>
</dbReference>
<keyword evidence="4 12" id="KW-0220">Diaminopimelate biosynthesis</keyword>
<feature type="binding site" evidence="12">
    <location>
        <begin position="145"/>
        <end position="146"/>
    </location>
    <ligand>
        <name>(S)-2,3,4,5-tetrahydrodipicolinate</name>
        <dbReference type="ChEBI" id="CHEBI:16845"/>
    </ligand>
</feature>
<dbReference type="SUPFAM" id="SSF51735">
    <property type="entry name" value="NAD(P)-binding Rossmann-fold domains"/>
    <property type="match status" value="1"/>
</dbReference>
<feature type="active site" description="Proton donor" evidence="12">
    <location>
        <position position="139"/>
    </location>
</feature>
<dbReference type="NCBIfam" id="TIGR00036">
    <property type="entry name" value="dapB"/>
    <property type="match status" value="1"/>
</dbReference>
<feature type="domain" description="Dihydrodipicolinate reductase N-terminal" evidence="13">
    <location>
        <begin position="1"/>
        <end position="103"/>
    </location>
</feature>
<evidence type="ECO:0000256" key="3">
    <source>
        <dbReference type="ARBA" id="ARBA00022857"/>
    </source>
</evidence>
<dbReference type="GO" id="GO:0016726">
    <property type="term" value="F:oxidoreductase activity, acting on CH or CH2 groups, NAD or NADP as acceptor"/>
    <property type="evidence" value="ECO:0007669"/>
    <property type="project" value="UniProtKB-UniRule"/>
</dbReference>
<feature type="active site" description="Proton donor/acceptor" evidence="12">
    <location>
        <position position="135"/>
    </location>
</feature>
<keyword evidence="12" id="KW-0963">Cytoplasm</keyword>
<evidence type="ECO:0000256" key="12">
    <source>
        <dbReference type="HAMAP-Rule" id="MF_00102"/>
    </source>
</evidence>
<protein>
    <recommendedName>
        <fullName evidence="9 12">4-hydroxy-tetrahydrodipicolinate reductase</fullName>
        <shortName evidence="12">HTPA reductase</shortName>
        <ecNumber evidence="9 12">1.17.1.8</ecNumber>
    </recommendedName>
</protein>
<keyword evidence="3 12" id="KW-0521">NADP</keyword>
<keyword evidence="2 12" id="KW-0028">Amino-acid biosynthesis</keyword>
<comment type="subcellular location">
    <subcellularLocation>
        <location evidence="12">Cytoplasm</location>
    </subcellularLocation>
</comment>
<evidence type="ECO:0000256" key="4">
    <source>
        <dbReference type="ARBA" id="ARBA00022915"/>
    </source>
</evidence>
<evidence type="ECO:0000256" key="5">
    <source>
        <dbReference type="ARBA" id="ARBA00023002"/>
    </source>
</evidence>
<proteinExistence type="inferred from homology"/>
<feature type="binding site" evidence="12">
    <location>
        <begin position="75"/>
        <end position="77"/>
    </location>
    <ligand>
        <name>NAD(+)</name>
        <dbReference type="ChEBI" id="CHEBI:57540"/>
    </ligand>
</feature>
<dbReference type="GO" id="GO:0005829">
    <property type="term" value="C:cytosol"/>
    <property type="evidence" value="ECO:0007669"/>
    <property type="project" value="TreeGrafter"/>
</dbReference>
<dbReference type="PANTHER" id="PTHR20836">
    <property type="entry name" value="DIHYDRODIPICOLINATE REDUCTASE"/>
    <property type="match status" value="1"/>
</dbReference>
<comment type="caution">
    <text evidence="12">Lacks conserved residue(s) required for the propagation of feature annotation.</text>
</comment>
<name>A0A9D9HTI5_9BACT</name>
<dbReference type="InterPro" id="IPR022663">
    <property type="entry name" value="DapB_C"/>
</dbReference>
<feature type="binding site" evidence="12">
    <location>
        <position position="136"/>
    </location>
    <ligand>
        <name>(S)-2,3,4,5-tetrahydrodipicolinate</name>
        <dbReference type="ChEBI" id="CHEBI:16845"/>
    </ligand>
</feature>
<comment type="caution">
    <text evidence="12">Was originally thought to be a dihydrodipicolinate reductase (DHDPR), catalyzing the conversion of dihydrodipicolinate to tetrahydrodipicolinate. However, it was shown in E.coli that the substrate of the enzymatic reaction is not dihydrodipicolinate (DHDP) but in fact (2S,4S)-4-hydroxy-2,3,4,5-tetrahydrodipicolinic acid (HTPA), the product released by the DapA-catalyzed reaction.</text>
</comment>
<comment type="subunit">
    <text evidence="12">Homotetramer.</text>
</comment>
<accession>A0A9D9HTI5</accession>
<feature type="binding site" evidence="12">
    <location>
        <begin position="100"/>
        <end position="103"/>
    </location>
    <ligand>
        <name>NAD(+)</name>
        <dbReference type="ChEBI" id="CHEBI:57540"/>
    </ligand>
</feature>
<evidence type="ECO:0000259" key="13">
    <source>
        <dbReference type="Pfam" id="PF01113"/>
    </source>
</evidence>
<dbReference type="EC" id="1.17.1.8" evidence="9 12"/>
<reference evidence="15" key="2">
    <citation type="journal article" date="2021" name="PeerJ">
        <title>Extensive microbial diversity within the chicken gut microbiome revealed by metagenomics and culture.</title>
        <authorList>
            <person name="Gilroy R."/>
            <person name="Ravi A."/>
            <person name="Getino M."/>
            <person name="Pursley I."/>
            <person name="Horton D.L."/>
            <person name="Alikhan N.F."/>
            <person name="Baker D."/>
            <person name="Gharbi K."/>
            <person name="Hall N."/>
            <person name="Watson M."/>
            <person name="Adriaenssens E.M."/>
            <person name="Foster-Nyarko E."/>
            <person name="Jarju S."/>
            <person name="Secka A."/>
            <person name="Antonio M."/>
            <person name="Oren A."/>
            <person name="Chaudhuri R.R."/>
            <person name="La Ragione R."/>
            <person name="Hildebrand F."/>
            <person name="Pallen M.J."/>
        </authorList>
    </citation>
    <scope>NUCLEOTIDE SEQUENCE</scope>
    <source>
        <strain evidence="15">G3-3990</strain>
    </source>
</reference>
<evidence type="ECO:0000259" key="14">
    <source>
        <dbReference type="Pfam" id="PF05173"/>
    </source>
</evidence>
<dbReference type="Pfam" id="PF05173">
    <property type="entry name" value="DapB_C"/>
    <property type="match status" value="1"/>
</dbReference>
<dbReference type="GO" id="GO:0051287">
    <property type="term" value="F:NAD binding"/>
    <property type="evidence" value="ECO:0007669"/>
    <property type="project" value="UniProtKB-UniRule"/>
</dbReference>